<accession>E0UNI1</accession>
<dbReference type="RefSeq" id="WP_013325637.1">
    <property type="nucleotide sequence ID" value="NC_014502.1"/>
</dbReference>
<dbReference type="AlphaFoldDB" id="E0UNI1"/>
<reference evidence="2" key="1">
    <citation type="journal article" date="2011" name="MBio">
        <title>Novel metabolic attributes of the genus Cyanothece, comprising a group of unicellular nitrogen-fixing Cyanobacteria.</title>
        <authorList>
            <person name="Bandyopadhyay A."/>
            <person name="Elvitigala T."/>
            <person name="Welsh E."/>
            <person name="Stockel J."/>
            <person name="Liberton M."/>
            <person name="Min H."/>
            <person name="Sherman L.A."/>
            <person name="Pakrasi H.B."/>
        </authorList>
    </citation>
    <scope>NUCLEOTIDE SEQUENCE [LARGE SCALE GENOMIC DNA]</scope>
    <source>
        <strain evidence="2">PCC 7822</strain>
        <plasmid evidence="2">Cy782203</plasmid>
    </source>
</reference>
<dbReference type="HOGENOM" id="CLU_1977851_0_0_3"/>
<sequence length="140" mass="15839">MTVNAEIQQQRTSQIAPNLMALLKAKKISKSPDYSYDALPNITILTDEEHLITFDGFYLKLLDRQTGKEKMIATGTRNQETGDIDWKAHSVSLGLSLEDVEKYDNPSLIVQIKQTILEAYQQEQKISLDRINALTKGDLN</sequence>
<protein>
    <submittedName>
        <fullName evidence="1">Uncharacterized protein</fullName>
    </submittedName>
</protein>
<geneLocation type="plasmid" evidence="1 2">
    <name>Cy782203</name>
</geneLocation>
<dbReference type="Proteomes" id="UP000008206">
    <property type="component" value="Plasmid Cy782203"/>
</dbReference>
<organism evidence="1 2">
    <name type="scientific">Gloeothece verrucosa (strain PCC 7822)</name>
    <name type="common">Cyanothece sp. (strain PCC 7822)</name>
    <dbReference type="NCBI Taxonomy" id="497965"/>
    <lineage>
        <taxon>Bacteria</taxon>
        <taxon>Bacillati</taxon>
        <taxon>Cyanobacteriota</taxon>
        <taxon>Cyanophyceae</taxon>
        <taxon>Oscillatoriophycideae</taxon>
        <taxon>Chroococcales</taxon>
        <taxon>Aphanothecaceae</taxon>
        <taxon>Gloeothece</taxon>
        <taxon>Gloeothece verrucosa</taxon>
    </lineage>
</organism>
<keyword evidence="2" id="KW-1185">Reference proteome</keyword>
<keyword evidence="1" id="KW-0614">Plasmid</keyword>
<proteinExistence type="predicted"/>
<dbReference type="EMBL" id="CP002201">
    <property type="protein sequence ID" value="ADN18511.1"/>
    <property type="molecule type" value="Genomic_DNA"/>
</dbReference>
<evidence type="ECO:0000313" key="2">
    <source>
        <dbReference type="Proteomes" id="UP000008206"/>
    </source>
</evidence>
<name>E0UNI1_GLOV7</name>
<dbReference type="KEGG" id="cyj:Cyan7822_6865"/>
<gene>
    <name evidence="1" type="ordered locus">Cyan7822_6865</name>
</gene>
<evidence type="ECO:0000313" key="1">
    <source>
        <dbReference type="EMBL" id="ADN18511.1"/>
    </source>
</evidence>